<gene>
    <name evidence="1" type="ORF">SAMN04487775_10753</name>
</gene>
<dbReference type="Proteomes" id="UP000182737">
    <property type="component" value="Unassembled WGS sequence"/>
</dbReference>
<evidence type="ECO:0000313" key="1">
    <source>
        <dbReference type="EMBL" id="SFI85438.1"/>
    </source>
</evidence>
<dbReference type="RefSeq" id="WP_177206227.1">
    <property type="nucleotide sequence ID" value="NZ_FORI01000007.1"/>
</dbReference>
<protein>
    <submittedName>
        <fullName evidence="1">Uncharacterized protein</fullName>
    </submittedName>
</protein>
<dbReference type="AlphaFoldDB" id="A0A1I3LL07"/>
<reference evidence="2" key="1">
    <citation type="submission" date="2016-10" db="EMBL/GenBank/DDBJ databases">
        <authorList>
            <person name="Varghese N."/>
            <person name="Submissions S."/>
        </authorList>
    </citation>
    <scope>NUCLEOTIDE SEQUENCE [LARGE SCALE GENOMIC DNA]</scope>
    <source>
        <strain evidence="2">XBD1002</strain>
    </source>
</reference>
<accession>A0A1I3LL07</accession>
<sequence length="58" mass="6591">MSEKTVQIDGIDVDVDKANKILKKVLITEKTNLSTKKLTSQELIKDIKKKIAEEVKCF</sequence>
<keyword evidence="2" id="KW-1185">Reference proteome</keyword>
<organism evidence="1 2">
    <name type="scientific">Treponema bryantii</name>
    <dbReference type="NCBI Taxonomy" id="163"/>
    <lineage>
        <taxon>Bacteria</taxon>
        <taxon>Pseudomonadati</taxon>
        <taxon>Spirochaetota</taxon>
        <taxon>Spirochaetia</taxon>
        <taxon>Spirochaetales</taxon>
        <taxon>Treponemataceae</taxon>
        <taxon>Treponema</taxon>
    </lineage>
</organism>
<dbReference type="EMBL" id="FORI01000007">
    <property type="protein sequence ID" value="SFI85438.1"/>
    <property type="molecule type" value="Genomic_DNA"/>
</dbReference>
<proteinExistence type="predicted"/>
<evidence type="ECO:0000313" key="2">
    <source>
        <dbReference type="Proteomes" id="UP000182737"/>
    </source>
</evidence>
<name>A0A1I3LL07_9SPIR</name>